<sequence>MEGVASSAALAGLPQQADALLSQLAVAGLPARIPQVLQLAAELGHQPAQQPQSATASLLSSDAAQRQSGEDDASESEVPTDGDGSTGSKRKAPSSQEEKRKRRQEINRKSARRIRDRRSQEAEDLKRQVAHLQHQLQLLLPYAAQITRDKDILVWPEPATRGHPQQTQSAKQEAE</sequence>
<dbReference type="InterPro" id="IPR046347">
    <property type="entry name" value="bZIP_sf"/>
</dbReference>
<feature type="compositionally biased region" description="Polar residues" evidence="1">
    <location>
        <begin position="163"/>
        <end position="175"/>
    </location>
</feature>
<dbReference type="PROSITE" id="PS50217">
    <property type="entry name" value="BZIP"/>
    <property type="match status" value="1"/>
</dbReference>
<dbReference type="GO" id="GO:0003700">
    <property type="term" value="F:DNA-binding transcription factor activity"/>
    <property type="evidence" value="ECO:0007669"/>
    <property type="project" value="InterPro"/>
</dbReference>
<feature type="compositionally biased region" description="Basic and acidic residues" evidence="1">
    <location>
        <begin position="117"/>
        <end position="127"/>
    </location>
</feature>
<evidence type="ECO:0000313" key="4">
    <source>
        <dbReference type="Proteomes" id="UP001489004"/>
    </source>
</evidence>
<comment type="caution">
    <text evidence="3">The sequence shown here is derived from an EMBL/GenBank/DDBJ whole genome shotgun (WGS) entry which is preliminary data.</text>
</comment>
<feature type="region of interest" description="Disordered" evidence="1">
    <location>
        <begin position="44"/>
        <end position="129"/>
    </location>
</feature>
<feature type="compositionally biased region" description="Acidic residues" evidence="1">
    <location>
        <begin position="70"/>
        <end position="80"/>
    </location>
</feature>
<organism evidence="3 4">
    <name type="scientific">[Myrmecia] bisecta</name>
    <dbReference type="NCBI Taxonomy" id="41462"/>
    <lineage>
        <taxon>Eukaryota</taxon>
        <taxon>Viridiplantae</taxon>
        <taxon>Chlorophyta</taxon>
        <taxon>core chlorophytes</taxon>
        <taxon>Trebouxiophyceae</taxon>
        <taxon>Trebouxiales</taxon>
        <taxon>Trebouxiaceae</taxon>
        <taxon>Myrmecia</taxon>
    </lineage>
</organism>
<evidence type="ECO:0000256" key="1">
    <source>
        <dbReference type="SAM" id="MobiDB-lite"/>
    </source>
</evidence>
<reference evidence="3 4" key="1">
    <citation type="journal article" date="2024" name="Nat. Commun.">
        <title>Phylogenomics reveals the evolutionary origins of lichenization in chlorophyte algae.</title>
        <authorList>
            <person name="Puginier C."/>
            <person name="Libourel C."/>
            <person name="Otte J."/>
            <person name="Skaloud P."/>
            <person name="Haon M."/>
            <person name="Grisel S."/>
            <person name="Petersen M."/>
            <person name="Berrin J.G."/>
            <person name="Delaux P.M."/>
            <person name="Dal Grande F."/>
            <person name="Keller J."/>
        </authorList>
    </citation>
    <scope>NUCLEOTIDE SEQUENCE [LARGE SCALE GENOMIC DNA]</scope>
    <source>
        <strain evidence="3 4">SAG 2043</strain>
    </source>
</reference>
<protein>
    <recommendedName>
        <fullName evidence="2">BZIP domain-containing protein</fullName>
    </recommendedName>
</protein>
<dbReference type="Proteomes" id="UP001489004">
    <property type="component" value="Unassembled WGS sequence"/>
</dbReference>
<dbReference type="InterPro" id="IPR004827">
    <property type="entry name" value="bZIP"/>
</dbReference>
<dbReference type="AlphaFoldDB" id="A0AAW1PGK0"/>
<dbReference type="Pfam" id="PF07716">
    <property type="entry name" value="bZIP_2"/>
    <property type="match status" value="1"/>
</dbReference>
<accession>A0AAW1PGK0</accession>
<feature type="compositionally biased region" description="Low complexity" evidence="1">
    <location>
        <begin position="46"/>
        <end position="64"/>
    </location>
</feature>
<keyword evidence="4" id="KW-1185">Reference proteome</keyword>
<evidence type="ECO:0000313" key="3">
    <source>
        <dbReference type="EMBL" id="KAK9809013.1"/>
    </source>
</evidence>
<dbReference type="Gene3D" id="1.20.5.170">
    <property type="match status" value="1"/>
</dbReference>
<dbReference type="SUPFAM" id="SSF57959">
    <property type="entry name" value="Leucine zipper domain"/>
    <property type="match status" value="1"/>
</dbReference>
<feature type="domain" description="BZIP" evidence="2">
    <location>
        <begin position="97"/>
        <end position="153"/>
    </location>
</feature>
<evidence type="ECO:0000259" key="2">
    <source>
        <dbReference type="PROSITE" id="PS50217"/>
    </source>
</evidence>
<feature type="region of interest" description="Disordered" evidence="1">
    <location>
        <begin position="155"/>
        <end position="175"/>
    </location>
</feature>
<proteinExistence type="predicted"/>
<feature type="compositionally biased region" description="Basic and acidic residues" evidence="1">
    <location>
        <begin position="96"/>
        <end position="108"/>
    </location>
</feature>
<name>A0AAW1PGK0_9CHLO</name>
<dbReference type="EMBL" id="JALJOR010000011">
    <property type="protein sequence ID" value="KAK9809013.1"/>
    <property type="molecule type" value="Genomic_DNA"/>
</dbReference>
<gene>
    <name evidence="3" type="ORF">WJX72_007913</name>
</gene>